<dbReference type="InterPro" id="IPR032675">
    <property type="entry name" value="LRR_dom_sf"/>
</dbReference>
<dbReference type="FunFam" id="3.80.10.10:FF:000695">
    <property type="entry name" value="leucine-rich melanocyte differentiation-associated protein"/>
    <property type="match status" value="1"/>
</dbReference>
<dbReference type="Proteomes" id="UP001374579">
    <property type="component" value="Unassembled WGS sequence"/>
</dbReference>
<dbReference type="PANTHER" id="PTHR46282">
    <property type="entry name" value="LEUCINE-RICH MELANOCYTE DIFFERENTIATION-ASSOCIATED PROTEIN"/>
    <property type="match status" value="1"/>
</dbReference>
<protein>
    <recommendedName>
        <fullName evidence="4">Leucine-rich melanocyte differentiation-associated protein</fullName>
    </recommendedName>
</protein>
<feature type="compositionally biased region" description="Basic and acidic residues" evidence="1">
    <location>
        <begin position="14"/>
        <end position="26"/>
    </location>
</feature>
<dbReference type="AlphaFoldDB" id="A0AAN9BW36"/>
<dbReference type="InterPro" id="IPR043313">
    <property type="entry name" value="LRMDA"/>
</dbReference>
<name>A0AAN9BW36_9CAEN</name>
<feature type="region of interest" description="Disordered" evidence="1">
    <location>
        <begin position="1"/>
        <end position="27"/>
    </location>
</feature>
<evidence type="ECO:0008006" key="4">
    <source>
        <dbReference type="Google" id="ProtNLM"/>
    </source>
</evidence>
<keyword evidence="3" id="KW-1185">Reference proteome</keyword>
<dbReference type="PROSITE" id="PS51450">
    <property type="entry name" value="LRR"/>
    <property type="match status" value="1"/>
</dbReference>
<sequence length="251" mass="28971">MAAPMEGDSNTDPAQKDEEQDQDRPIFSDGQLSYLGHDVEEIPPEVIAEYAEKTVRLDLSFNRIQSLHGLERFTQLEELILDNNELSDDVIFPSMSTLTTLCLNKNRFLELEPLMQQLKLRFPQLSYLSLLGNAACPNQLSSTEKDEEDYQRYRYYVLFHLPQLKFLDSSGVQQAEMIEAKRRGQYMQVVRPAEEKEEEESGEAAPQYSPLPTGPQQQSDTDKHLGFYGKSKYTYYGRHSEGNRFIRNKDL</sequence>
<comment type="caution">
    <text evidence="2">The sequence shown here is derived from an EMBL/GenBank/DDBJ whole genome shotgun (WGS) entry which is preliminary data.</text>
</comment>
<dbReference type="Gene3D" id="3.80.10.10">
    <property type="entry name" value="Ribonuclease Inhibitor"/>
    <property type="match status" value="1"/>
</dbReference>
<dbReference type="PANTHER" id="PTHR46282:SF2">
    <property type="entry name" value="LEUCINE-RICH MELANOCYTE DIFFERENTIATION-ASSOCIATED PROTEIN"/>
    <property type="match status" value="1"/>
</dbReference>
<dbReference type="InterPro" id="IPR001611">
    <property type="entry name" value="Leu-rich_rpt"/>
</dbReference>
<evidence type="ECO:0000256" key="1">
    <source>
        <dbReference type="SAM" id="MobiDB-lite"/>
    </source>
</evidence>
<reference evidence="2 3" key="1">
    <citation type="submission" date="2024-02" db="EMBL/GenBank/DDBJ databases">
        <title>Chromosome-scale genome assembly of the rough periwinkle Littorina saxatilis.</title>
        <authorList>
            <person name="De Jode A."/>
            <person name="Faria R."/>
            <person name="Formenti G."/>
            <person name="Sims Y."/>
            <person name="Smith T.P."/>
            <person name="Tracey A."/>
            <person name="Wood J.M.D."/>
            <person name="Zagrodzka Z.B."/>
            <person name="Johannesson K."/>
            <person name="Butlin R.K."/>
            <person name="Leder E.H."/>
        </authorList>
    </citation>
    <scope>NUCLEOTIDE SEQUENCE [LARGE SCALE GENOMIC DNA]</scope>
    <source>
        <strain evidence="2">Snail1</strain>
        <tissue evidence="2">Muscle</tissue>
    </source>
</reference>
<gene>
    <name evidence="2" type="ORF">V1264_012061</name>
</gene>
<evidence type="ECO:0000313" key="3">
    <source>
        <dbReference type="Proteomes" id="UP001374579"/>
    </source>
</evidence>
<dbReference type="SUPFAM" id="SSF52058">
    <property type="entry name" value="L domain-like"/>
    <property type="match status" value="1"/>
</dbReference>
<evidence type="ECO:0000313" key="2">
    <source>
        <dbReference type="EMBL" id="KAK7112632.1"/>
    </source>
</evidence>
<organism evidence="2 3">
    <name type="scientific">Littorina saxatilis</name>
    <dbReference type="NCBI Taxonomy" id="31220"/>
    <lineage>
        <taxon>Eukaryota</taxon>
        <taxon>Metazoa</taxon>
        <taxon>Spiralia</taxon>
        <taxon>Lophotrochozoa</taxon>
        <taxon>Mollusca</taxon>
        <taxon>Gastropoda</taxon>
        <taxon>Caenogastropoda</taxon>
        <taxon>Littorinimorpha</taxon>
        <taxon>Littorinoidea</taxon>
        <taxon>Littorinidae</taxon>
        <taxon>Littorina</taxon>
    </lineage>
</organism>
<feature type="region of interest" description="Disordered" evidence="1">
    <location>
        <begin position="190"/>
        <end position="226"/>
    </location>
</feature>
<proteinExistence type="predicted"/>
<dbReference type="EMBL" id="JBAMIC010000002">
    <property type="protein sequence ID" value="KAK7112632.1"/>
    <property type="molecule type" value="Genomic_DNA"/>
</dbReference>
<accession>A0AAN9BW36</accession>